<dbReference type="eggNOG" id="COG0594">
    <property type="taxonomic scope" value="Bacteria"/>
</dbReference>
<comment type="catalytic activity">
    <reaction evidence="7">
        <text>Endonucleolytic cleavage of RNA, removing 5'-extranucleotides from tRNA precursor.</text>
        <dbReference type="EC" id="3.1.26.5"/>
    </reaction>
</comment>
<comment type="caution">
    <text evidence="9">The sequence shown here is derived from an EMBL/GenBank/DDBJ whole genome shotgun (WGS) entry which is preliminary data.</text>
</comment>
<name>D0BMA7_9LACT</name>
<dbReference type="SUPFAM" id="SSF54211">
    <property type="entry name" value="Ribosomal protein S5 domain 2-like"/>
    <property type="match status" value="1"/>
</dbReference>
<comment type="subunit">
    <text evidence="7">Consists of a catalytic RNA component (M1 or rnpB) and a protein subunit.</text>
</comment>
<dbReference type="PROSITE" id="PS00648">
    <property type="entry name" value="RIBONUCLEASE_P"/>
    <property type="match status" value="1"/>
</dbReference>
<dbReference type="Pfam" id="PF00825">
    <property type="entry name" value="Ribonuclease_P"/>
    <property type="match status" value="1"/>
</dbReference>
<proteinExistence type="inferred from homology"/>
<keyword evidence="2 7" id="KW-0819">tRNA processing</keyword>
<dbReference type="HAMAP" id="MF_00227">
    <property type="entry name" value="RNase_P"/>
    <property type="match status" value="1"/>
</dbReference>
<evidence type="ECO:0000256" key="2">
    <source>
        <dbReference type="ARBA" id="ARBA00022694"/>
    </source>
</evidence>
<keyword evidence="5 7" id="KW-0378">Hydrolase</keyword>
<keyword evidence="10" id="KW-1185">Reference proteome</keyword>
<comment type="similarity">
    <text evidence="7">Belongs to the RnpA family.</text>
</comment>
<dbReference type="RefSeq" id="WP_006703103.1">
    <property type="nucleotide sequence ID" value="NZ_KI391971.1"/>
</dbReference>
<keyword evidence="3 7" id="KW-0540">Nuclease</keyword>
<dbReference type="GO" id="GO:0001682">
    <property type="term" value="P:tRNA 5'-leader removal"/>
    <property type="evidence" value="ECO:0007669"/>
    <property type="project" value="UniProtKB-UniRule"/>
</dbReference>
<sequence length="128" mass="15017">MRKSYRVKKEQEFQRVFHHGNSVANRQFVVYQIDKSNQSHFRVGISVSKKLGNAVVRNRIKRLIRSVLTELKPQLQSEIDFIVIARKPVVSMNYQEVKKCMMHVLKLGKILIKDDYNGESRELSEEKA</sequence>
<dbReference type="HOGENOM" id="CLU_117179_9_1_9"/>
<organism evidence="9 10">
    <name type="scientific">Granulicatella elegans ATCC 700633</name>
    <dbReference type="NCBI Taxonomy" id="626369"/>
    <lineage>
        <taxon>Bacteria</taxon>
        <taxon>Bacillati</taxon>
        <taxon>Bacillota</taxon>
        <taxon>Bacilli</taxon>
        <taxon>Lactobacillales</taxon>
        <taxon>Carnobacteriaceae</taxon>
        <taxon>Granulicatella</taxon>
    </lineage>
</organism>
<dbReference type="InterPro" id="IPR020539">
    <property type="entry name" value="RNase_P_CS"/>
</dbReference>
<evidence type="ECO:0000313" key="10">
    <source>
        <dbReference type="Proteomes" id="UP000002939"/>
    </source>
</evidence>
<dbReference type="GO" id="GO:0004526">
    <property type="term" value="F:ribonuclease P activity"/>
    <property type="evidence" value="ECO:0007669"/>
    <property type="project" value="UniProtKB-UniRule"/>
</dbReference>
<dbReference type="InterPro" id="IPR000100">
    <property type="entry name" value="RNase_P"/>
</dbReference>
<dbReference type="GO" id="GO:0030677">
    <property type="term" value="C:ribonuclease P complex"/>
    <property type="evidence" value="ECO:0007669"/>
    <property type="project" value="TreeGrafter"/>
</dbReference>
<evidence type="ECO:0000313" key="9">
    <source>
        <dbReference type="EMBL" id="EEW92842.1"/>
    </source>
</evidence>
<dbReference type="Proteomes" id="UP000002939">
    <property type="component" value="Unassembled WGS sequence"/>
</dbReference>
<dbReference type="GO" id="GO:0000049">
    <property type="term" value="F:tRNA binding"/>
    <property type="evidence" value="ECO:0007669"/>
    <property type="project" value="UniProtKB-UniRule"/>
</dbReference>
<evidence type="ECO:0000256" key="7">
    <source>
        <dbReference type="HAMAP-Rule" id="MF_00227"/>
    </source>
</evidence>
<dbReference type="Gene3D" id="3.30.230.10">
    <property type="match status" value="1"/>
</dbReference>
<reference evidence="9" key="2">
    <citation type="submission" date="2011-10" db="EMBL/GenBank/DDBJ databases">
        <title>The Genome Sequence of Granulicatella elegans ATCC 700633.</title>
        <authorList>
            <consortium name="The Broad Institute Genome Sequencing Platform"/>
            <consortium name="The Broad Institute Genome Sequencing Center for Infectious Disease"/>
            <person name="Earl A."/>
            <person name="Ward D."/>
            <person name="Feldgarden M."/>
            <person name="Gevers D."/>
            <person name="Sibley C.D."/>
            <person name="Field T.R."/>
            <person name="Grinwis M."/>
            <person name="Eshaghurshan C.S."/>
            <person name="Surette M.G."/>
            <person name="Young S.K."/>
            <person name="Zeng Q."/>
            <person name="Gargeya S."/>
            <person name="Fitzgerald M."/>
            <person name="Haas B."/>
            <person name="Abouelleil A."/>
            <person name="Alvarado L."/>
            <person name="Arachchi H.M."/>
            <person name="Berlin A."/>
            <person name="Brown A."/>
            <person name="Chapman S.B."/>
            <person name="Chen Z."/>
            <person name="Dunbar C."/>
            <person name="Freedman E."/>
            <person name="Gearin G."/>
            <person name="Goldberg J."/>
            <person name="Griggs A."/>
            <person name="Gujja S."/>
            <person name="Heiman D."/>
            <person name="Howarth C."/>
            <person name="Larson L."/>
            <person name="Lui A."/>
            <person name="MacDonald P.J.P."/>
            <person name="Montmayeur A."/>
            <person name="Murphy C."/>
            <person name="Neiman D."/>
            <person name="Pearson M."/>
            <person name="Priest M."/>
            <person name="Roberts A."/>
            <person name="Saif S."/>
            <person name="Shea T."/>
            <person name="Shenoy N."/>
            <person name="Sisk P."/>
            <person name="Stolte C."/>
            <person name="Sykes S."/>
            <person name="Wortman J."/>
            <person name="Nusbaum C."/>
            <person name="Birren B."/>
        </authorList>
    </citation>
    <scope>NUCLEOTIDE SEQUENCE [LARGE SCALE GENOMIC DNA]</scope>
    <source>
        <strain evidence="9">ATCC 700633</strain>
    </source>
</reference>
<protein>
    <recommendedName>
        <fullName evidence="7 8">Ribonuclease P protein component</fullName>
        <shortName evidence="7">RNase P protein</shortName>
        <shortName evidence="7">RNaseP protein</shortName>
        <ecNumber evidence="7 8">3.1.26.5</ecNumber>
    </recommendedName>
    <alternativeName>
        <fullName evidence="7">Protein C5</fullName>
    </alternativeName>
</protein>
<dbReference type="InterPro" id="IPR020568">
    <property type="entry name" value="Ribosomal_Su5_D2-typ_SF"/>
</dbReference>
<dbReference type="PANTHER" id="PTHR33992">
    <property type="entry name" value="RIBONUCLEASE P PROTEIN COMPONENT"/>
    <property type="match status" value="1"/>
</dbReference>
<evidence type="ECO:0000256" key="3">
    <source>
        <dbReference type="ARBA" id="ARBA00022722"/>
    </source>
</evidence>
<reference evidence="9" key="1">
    <citation type="submission" date="2009-09" db="EMBL/GenBank/DDBJ databases">
        <authorList>
            <consortium name="The Broad Institute Genome Sequencing Platform"/>
            <person name="Ward D."/>
            <person name="Feldgarden M."/>
            <person name="Earl A."/>
            <person name="Young S.K."/>
            <person name="Zeng Q."/>
            <person name="Koehrsen M."/>
            <person name="Alvarado L."/>
            <person name="Berlin A."/>
            <person name="Bochicchio J."/>
            <person name="Borenstein D."/>
            <person name="Chapman S.B."/>
            <person name="Chen Z."/>
            <person name="Engels R."/>
            <person name="Freedman E."/>
            <person name="Gellesch M."/>
            <person name="Goldberg J."/>
            <person name="Griggs A."/>
            <person name="Gujja S."/>
            <person name="Heilman E."/>
            <person name="Heiman D."/>
            <person name="Hepburn T."/>
            <person name="Howarth C."/>
            <person name="Jen D."/>
            <person name="Larson L."/>
            <person name="Lewis B."/>
            <person name="Mehta T."/>
            <person name="Park D."/>
            <person name="Pearson M."/>
            <person name="Roberts A."/>
            <person name="Saif S."/>
            <person name="Shea T."/>
            <person name="Shenoy N."/>
            <person name="Sisk P."/>
            <person name="Stolte C."/>
            <person name="Sykes S."/>
            <person name="Thomson T."/>
            <person name="Walk T."/>
            <person name="White J."/>
            <person name="Yandava C."/>
            <person name="Sibley C.D."/>
            <person name="Field T.R."/>
            <person name="Grinwis M."/>
            <person name="Eshaghurshan C.S."/>
            <person name="Surette M.G."/>
            <person name="Haas B."/>
            <person name="Nusbaum C."/>
            <person name="Birren B."/>
        </authorList>
    </citation>
    <scope>NUCLEOTIDE SEQUENCE [LARGE SCALE GENOMIC DNA]</scope>
    <source>
        <strain evidence="9">ATCC 700633</strain>
    </source>
</reference>
<dbReference type="EC" id="3.1.26.5" evidence="7 8"/>
<accession>D0BMA7</accession>
<dbReference type="FunFam" id="3.30.230.10:FF:000021">
    <property type="entry name" value="Ribonuclease P protein component"/>
    <property type="match status" value="1"/>
</dbReference>
<dbReference type="InterPro" id="IPR014721">
    <property type="entry name" value="Ribsml_uS5_D2-typ_fold_subgr"/>
</dbReference>
<comment type="function">
    <text evidence="1 7">RNaseP catalyzes the removal of the 5'-leader sequence from pre-tRNA to produce the mature 5'-terminus. It can also cleave other RNA substrates such as 4.5S RNA. The protein component plays an auxiliary but essential role in vivo by binding to the 5'-leader sequence and broadening the substrate specificity of the ribozyme.</text>
</comment>
<evidence type="ECO:0000256" key="1">
    <source>
        <dbReference type="ARBA" id="ARBA00002663"/>
    </source>
</evidence>
<keyword evidence="4 7" id="KW-0255">Endonuclease</keyword>
<dbReference type="STRING" id="626369.HMPREF0446_00830"/>
<dbReference type="NCBIfam" id="TIGR00188">
    <property type="entry name" value="rnpA"/>
    <property type="match status" value="1"/>
</dbReference>
<evidence type="ECO:0000256" key="8">
    <source>
        <dbReference type="NCBIfam" id="TIGR00188"/>
    </source>
</evidence>
<dbReference type="EMBL" id="ACRF02000016">
    <property type="protein sequence ID" value="EEW92842.1"/>
    <property type="molecule type" value="Genomic_DNA"/>
</dbReference>
<dbReference type="PANTHER" id="PTHR33992:SF1">
    <property type="entry name" value="RIBONUCLEASE P PROTEIN COMPONENT"/>
    <property type="match status" value="1"/>
</dbReference>
<gene>
    <name evidence="7" type="primary">rnpA</name>
    <name evidence="9" type="ORF">HMPREF0446_00830</name>
</gene>
<evidence type="ECO:0000256" key="5">
    <source>
        <dbReference type="ARBA" id="ARBA00022801"/>
    </source>
</evidence>
<evidence type="ECO:0000256" key="4">
    <source>
        <dbReference type="ARBA" id="ARBA00022759"/>
    </source>
</evidence>
<keyword evidence="6 7" id="KW-0694">RNA-binding</keyword>
<dbReference type="AlphaFoldDB" id="D0BMA7"/>
<evidence type="ECO:0000256" key="6">
    <source>
        <dbReference type="ARBA" id="ARBA00022884"/>
    </source>
</evidence>
<dbReference type="GO" id="GO:0042781">
    <property type="term" value="F:3'-tRNA processing endoribonuclease activity"/>
    <property type="evidence" value="ECO:0007669"/>
    <property type="project" value="TreeGrafter"/>
</dbReference>
<dbReference type="OrthoDB" id="9810867at2"/>